<feature type="transmembrane region" description="Helical" evidence="6">
    <location>
        <begin position="287"/>
        <end position="311"/>
    </location>
</feature>
<dbReference type="GO" id="GO:0016780">
    <property type="term" value="F:phosphotransferase activity, for other substituted phosphate groups"/>
    <property type="evidence" value="ECO:0007669"/>
    <property type="project" value="InterPro"/>
</dbReference>
<protein>
    <submittedName>
        <fullName evidence="7">sn-1,2-diacylglycerol ethanolamine-and cholinephosphotranferases</fullName>
    </submittedName>
</protein>
<dbReference type="OrthoDB" id="196717at2759"/>
<dbReference type="GO" id="GO:0008654">
    <property type="term" value="P:phospholipid biosynthetic process"/>
    <property type="evidence" value="ECO:0007669"/>
    <property type="project" value="InterPro"/>
</dbReference>
<dbReference type="PIRSF" id="PIRSF015665">
    <property type="entry name" value="CHOPT"/>
    <property type="match status" value="1"/>
</dbReference>
<feature type="transmembrane region" description="Helical" evidence="6">
    <location>
        <begin position="361"/>
        <end position="384"/>
    </location>
</feature>
<dbReference type="EMBL" id="DF237399">
    <property type="protein sequence ID" value="GAQ88669.1"/>
    <property type="molecule type" value="Genomic_DNA"/>
</dbReference>
<dbReference type="AlphaFoldDB" id="A0A1Y1IGQ2"/>
<dbReference type="InterPro" id="IPR014472">
    <property type="entry name" value="CHOPT"/>
</dbReference>
<comment type="similarity">
    <text evidence="2 5">Belongs to the CDP-alcohol phosphatidyltransferase class-I family.</text>
</comment>
<dbReference type="InterPro" id="IPR048254">
    <property type="entry name" value="CDP_ALCOHOL_P_TRANSF_CS"/>
</dbReference>
<keyword evidence="6" id="KW-0812">Transmembrane</keyword>
<dbReference type="PANTHER" id="PTHR10414:SF37">
    <property type="entry name" value="BB IN A BOXCAR, ISOFORM C"/>
    <property type="match status" value="1"/>
</dbReference>
<evidence type="ECO:0000313" key="8">
    <source>
        <dbReference type="Proteomes" id="UP000054558"/>
    </source>
</evidence>
<dbReference type="Pfam" id="PF01066">
    <property type="entry name" value="CDP-OH_P_transf"/>
    <property type="match status" value="1"/>
</dbReference>
<proteinExistence type="inferred from homology"/>
<evidence type="ECO:0000313" key="7">
    <source>
        <dbReference type="EMBL" id="GAQ88669.1"/>
    </source>
</evidence>
<feature type="transmembrane region" description="Helical" evidence="6">
    <location>
        <begin position="253"/>
        <end position="275"/>
    </location>
</feature>
<feature type="transmembrane region" description="Helical" evidence="6">
    <location>
        <begin position="78"/>
        <end position="97"/>
    </location>
</feature>
<accession>A0A1Y1IGQ2</accession>
<dbReference type="PANTHER" id="PTHR10414">
    <property type="entry name" value="ETHANOLAMINEPHOSPHOTRANSFERASE"/>
    <property type="match status" value="1"/>
</dbReference>
<dbReference type="OMA" id="QNMGQGW"/>
<keyword evidence="8" id="KW-1185">Reference proteome</keyword>
<evidence type="ECO:0000256" key="2">
    <source>
        <dbReference type="ARBA" id="ARBA00010441"/>
    </source>
</evidence>
<evidence type="ECO:0000256" key="1">
    <source>
        <dbReference type="ARBA" id="ARBA00004370"/>
    </source>
</evidence>
<dbReference type="GO" id="GO:0016020">
    <property type="term" value="C:membrane"/>
    <property type="evidence" value="ECO:0007669"/>
    <property type="project" value="UniProtKB-SubCell"/>
</dbReference>
<feature type="transmembrane region" description="Helical" evidence="6">
    <location>
        <begin position="323"/>
        <end position="341"/>
    </location>
</feature>
<dbReference type="Proteomes" id="UP000054558">
    <property type="component" value="Unassembled WGS sequence"/>
</dbReference>
<gene>
    <name evidence="7" type="ORF">KFL_004500090</name>
</gene>
<comment type="subcellular location">
    <subcellularLocation>
        <location evidence="1">Membrane</location>
    </subcellularLocation>
</comment>
<reference evidence="7 8" key="1">
    <citation type="journal article" date="2014" name="Nat. Commun.">
        <title>Klebsormidium flaccidum genome reveals primary factors for plant terrestrial adaptation.</title>
        <authorList>
            <person name="Hori K."/>
            <person name="Maruyama F."/>
            <person name="Fujisawa T."/>
            <person name="Togashi T."/>
            <person name="Yamamoto N."/>
            <person name="Seo M."/>
            <person name="Sato S."/>
            <person name="Yamada T."/>
            <person name="Mori H."/>
            <person name="Tajima N."/>
            <person name="Moriyama T."/>
            <person name="Ikeuchi M."/>
            <person name="Watanabe M."/>
            <person name="Wada H."/>
            <person name="Kobayashi K."/>
            <person name="Saito M."/>
            <person name="Masuda T."/>
            <person name="Sasaki-Sekimoto Y."/>
            <person name="Mashiguchi K."/>
            <person name="Awai K."/>
            <person name="Shimojima M."/>
            <person name="Masuda S."/>
            <person name="Iwai M."/>
            <person name="Nobusawa T."/>
            <person name="Narise T."/>
            <person name="Kondo S."/>
            <person name="Saito H."/>
            <person name="Sato R."/>
            <person name="Murakawa M."/>
            <person name="Ihara Y."/>
            <person name="Oshima-Yamada Y."/>
            <person name="Ohtaka K."/>
            <person name="Satoh M."/>
            <person name="Sonobe K."/>
            <person name="Ishii M."/>
            <person name="Ohtani R."/>
            <person name="Kanamori-Sato M."/>
            <person name="Honoki R."/>
            <person name="Miyazaki D."/>
            <person name="Mochizuki H."/>
            <person name="Umetsu J."/>
            <person name="Higashi K."/>
            <person name="Shibata D."/>
            <person name="Kamiya Y."/>
            <person name="Sato N."/>
            <person name="Nakamura Y."/>
            <person name="Tabata S."/>
            <person name="Ida S."/>
            <person name="Kurokawa K."/>
            <person name="Ohta H."/>
        </authorList>
    </citation>
    <scope>NUCLEOTIDE SEQUENCE [LARGE SCALE GENOMIC DNA]</scope>
    <source>
        <strain evidence="7 8">NIES-2285</strain>
    </source>
</reference>
<feature type="transmembrane region" description="Helical" evidence="6">
    <location>
        <begin position="37"/>
        <end position="58"/>
    </location>
</feature>
<evidence type="ECO:0000256" key="6">
    <source>
        <dbReference type="SAM" id="Phobius"/>
    </source>
</evidence>
<keyword evidence="4 6" id="KW-0472">Membrane</keyword>
<evidence type="ECO:0000256" key="5">
    <source>
        <dbReference type="RuleBase" id="RU003750"/>
    </source>
</evidence>
<evidence type="ECO:0000256" key="4">
    <source>
        <dbReference type="ARBA" id="ARBA00023136"/>
    </source>
</evidence>
<name>A0A1Y1IGQ2_KLENI</name>
<feature type="transmembrane region" description="Helical" evidence="6">
    <location>
        <begin position="217"/>
        <end position="241"/>
    </location>
</feature>
<evidence type="ECO:0000256" key="3">
    <source>
        <dbReference type="ARBA" id="ARBA00022679"/>
    </source>
</evidence>
<dbReference type="InterPro" id="IPR000462">
    <property type="entry name" value="CDP-OH_P_trans"/>
</dbReference>
<organism evidence="7 8">
    <name type="scientific">Klebsormidium nitens</name>
    <name type="common">Green alga</name>
    <name type="synonym">Ulothrix nitens</name>
    <dbReference type="NCBI Taxonomy" id="105231"/>
    <lineage>
        <taxon>Eukaryota</taxon>
        <taxon>Viridiplantae</taxon>
        <taxon>Streptophyta</taxon>
        <taxon>Klebsormidiophyceae</taxon>
        <taxon>Klebsormidiales</taxon>
        <taxon>Klebsormidiaceae</taxon>
        <taxon>Klebsormidium</taxon>
    </lineage>
</organism>
<keyword evidence="3 5" id="KW-0808">Transferase</keyword>
<dbReference type="STRING" id="105231.A0A1Y1IGQ2"/>
<dbReference type="Gene3D" id="1.20.120.1760">
    <property type="match status" value="1"/>
</dbReference>
<dbReference type="PROSITE" id="PS00379">
    <property type="entry name" value="CDP_ALCOHOL_P_TRANSF"/>
    <property type="match status" value="1"/>
</dbReference>
<keyword evidence="6" id="KW-1133">Transmembrane helix</keyword>
<sequence length="394" mass="44624">MPYIGRHGLETLKRYKYSGVDNSPLAKYVFQPFWRKFVLLFPTWYAPNLITLTGFFFILLSSTISYFYTPFLDNTCPWYIYFIHGLLLFLYQTFDAVDGKQARRTNSSSPLGELFDHGCDALTTSFETLALGSTVMIGNKVMWLWATGVVPFYFATWEQYHTGCLLLGFMNGPTEGLMIIYFVHWITAIFGPERWLLDFRTVLGLPSDLLIDLVPELCLRDLCLFSMLFVGVAVTVSINIVNVHKAVKEKGGSLVEAWLQVIPFLSLLAMLLIWAKLSPSDLVRTHPFLFIIGSGFVFGFLVGRMILAHLADEPKGIKTHMSTAMLFIPLGIANALTAQLFDGQPIIPEYWMLIAYNVWSAGLYFYFVSNVIVEIQQALGISAFKIKRQPEKAS</sequence>
<dbReference type="InterPro" id="IPR043130">
    <property type="entry name" value="CDP-OH_PTrfase_TM_dom"/>
</dbReference>